<protein>
    <submittedName>
        <fullName evidence="1">Uncharacterized protein</fullName>
    </submittedName>
</protein>
<comment type="caution">
    <text evidence="1">The sequence shown here is derived from an EMBL/GenBank/DDBJ whole genome shotgun (WGS) entry which is preliminary data.</text>
</comment>
<gene>
    <name evidence="1" type="ORF">SPIL2461_LOCUS21727</name>
</gene>
<reference evidence="1" key="1">
    <citation type="submission" date="2021-02" db="EMBL/GenBank/DDBJ databases">
        <authorList>
            <person name="Dougan E. K."/>
            <person name="Rhodes N."/>
            <person name="Thang M."/>
            <person name="Chan C."/>
        </authorList>
    </citation>
    <scope>NUCLEOTIDE SEQUENCE</scope>
</reference>
<sequence>MAHLATVSFSGPHAYALPGGFTKARIHLRRKSEASSELLLSIERAAKGFESFSLPEDGQVHACDKSSFIQESAEVQFRCSPDGIRVDVLDAREAITLCFPDQRVVVHDGLPLHFRSPPAGESFFRFLRFWGLLAWARDFLRLLRPKPKLA</sequence>
<evidence type="ECO:0000313" key="1">
    <source>
        <dbReference type="EMBL" id="CAE7750553.1"/>
    </source>
</evidence>
<keyword evidence="2" id="KW-1185">Reference proteome</keyword>
<evidence type="ECO:0000313" key="2">
    <source>
        <dbReference type="Proteomes" id="UP000649617"/>
    </source>
</evidence>
<dbReference type="OrthoDB" id="10563613at2759"/>
<organism evidence="1 2">
    <name type="scientific">Symbiodinium pilosum</name>
    <name type="common">Dinoflagellate</name>
    <dbReference type="NCBI Taxonomy" id="2952"/>
    <lineage>
        <taxon>Eukaryota</taxon>
        <taxon>Sar</taxon>
        <taxon>Alveolata</taxon>
        <taxon>Dinophyceae</taxon>
        <taxon>Suessiales</taxon>
        <taxon>Symbiodiniaceae</taxon>
        <taxon>Symbiodinium</taxon>
    </lineage>
</organism>
<proteinExistence type="predicted"/>
<dbReference type="EMBL" id="CAJNIZ010046527">
    <property type="protein sequence ID" value="CAE7750553.1"/>
    <property type="molecule type" value="Genomic_DNA"/>
</dbReference>
<name>A0A812XTM2_SYMPI</name>
<dbReference type="Proteomes" id="UP000649617">
    <property type="component" value="Unassembled WGS sequence"/>
</dbReference>
<dbReference type="AlphaFoldDB" id="A0A812XTM2"/>
<accession>A0A812XTM2</accession>